<dbReference type="InterPro" id="IPR038479">
    <property type="entry name" value="Transthyretin-like_sf"/>
</dbReference>
<dbReference type="EMBL" id="KZ360075">
    <property type="protein sequence ID" value="PIO58736.1"/>
    <property type="molecule type" value="Genomic_DNA"/>
</dbReference>
<keyword evidence="7" id="KW-1185">Reference proteome</keyword>
<evidence type="ECO:0000256" key="1">
    <source>
        <dbReference type="ARBA" id="ARBA00004613"/>
    </source>
</evidence>
<evidence type="ECO:0000313" key="7">
    <source>
        <dbReference type="Proteomes" id="UP000230423"/>
    </source>
</evidence>
<gene>
    <name evidence="6" type="ORF">TELCIR_19821</name>
</gene>
<protein>
    <recommendedName>
        <fullName evidence="8">Transthyretin-like family protein</fullName>
    </recommendedName>
</protein>
<dbReference type="InterPro" id="IPR001534">
    <property type="entry name" value="Transthyretin-like"/>
</dbReference>
<comment type="similarity">
    <text evidence="2">Belongs to the nematode transthyretin-like family.</text>
</comment>
<evidence type="ECO:0000256" key="3">
    <source>
        <dbReference type="ARBA" id="ARBA00022525"/>
    </source>
</evidence>
<dbReference type="AlphaFoldDB" id="A0A2G9TL80"/>
<keyword evidence="3" id="KW-0964">Secreted</keyword>
<dbReference type="Proteomes" id="UP000230423">
    <property type="component" value="Unassembled WGS sequence"/>
</dbReference>
<name>A0A2G9TL80_TELCI</name>
<dbReference type="Gene3D" id="2.60.40.3330">
    <property type="match status" value="1"/>
</dbReference>
<feature type="chain" id="PRO_5013957040" description="Transthyretin-like family protein" evidence="5">
    <location>
        <begin position="16"/>
        <end position="55"/>
    </location>
</feature>
<organism evidence="6 7">
    <name type="scientific">Teladorsagia circumcincta</name>
    <name type="common">Brown stomach worm</name>
    <name type="synonym">Ostertagia circumcincta</name>
    <dbReference type="NCBI Taxonomy" id="45464"/>
    <lineage>
        <taxon>Eukaryota</taxon>
        <taxon>Metazoa</taxon>
        <taxon>Ecdysozoa</taxon>
        <taxon>Nematoda</taxon>
        <taxon>Chromadorea</taxon>
        <taxon>Rhabditida</taxon>
        <taxon>Rhabditina</taxon>
        <taxon>Rhabditomorpha</taxon>
        <taxon>Strongyloidea</taxon>
        <taxon>Trichostrongylidae</taxon>
        <taxon>Teladorsagia</taxon>
    </lineage>
</organism>
<reference evidence="6 7" key="1">
    <citation type="submission" date="2015-09" db="EMBL/GenBank/DDBJ databases">
        <title>Draft genome of the parasitic nematode Teladorsagia circumcincta isolate WARC Sus (inbred).</title>
        <authorList>
            <person name="Mitreva M."/>
        </authorList>
    </citation>
    <scope>NUCLEOTIDE SEQUENCE [LARGE SCALE GENOMIC DNA]</scope>
    <source>
        <strain evidence="6 7">S</strain>
    </source>
</reference>
<comment type="subcellular location">
    <subcellularLocation>
        <location evidence="1">Secreted</location>
    </subcellularLocation>
</comment>
<keyword evidence="4 5" id="KW-0732">Signal</keyword>
<proteinExistence type="inferred from homology"/>
<sequence>MKYLLLLALVATASAINLIGRTQSAAARGKLTCNGKPAAGVRVKLYDSDSECYFI</sequence>
<dbReference type="OrthoDB" id="5849824at2759"/>
<evidence type="ECO:0000256" key="4">
    <source>
        <dbReference type="ARBA" id="ARBA00022729"/>
    </source>
</evidence>
<evidence type="ECO:0000256" key="5">
    <source>
        <dbReference type="SAM" id="SignalP"/>
    </source>
</evidence>
<evidence type="ECO:0008006" key="8">
    <source>
        <dbReference type="Google" id="ProtNLM"/>
    </source>
</evidence>
<dbReference type="GO" id="GO:0005576">
    <property type="term" value="C:extracellular region"/>
    <property type="evidence" value="ECO:0007669"/>
    <property type="project" value="UniProtKB-SubCell"/>
</dbReference>
<dbReference type="GO" id="GO:0009986">
    <property type="term" value="C:cell surface"/>
    <property type="evidence" value="ECO:0007669"/>
    <property type="project" value="InterPro"/>
</dbReference>
<evidence type="ECO:0000256" key="2">
    <source>
        <dbReference type="ARBA" id="ARBA00010112"/>
    </source>
</evidence>
<feature type="signal peptide" evidence="5">
    <location>
        <begin position="1"/>
        <end position="15"/>
    </location>
</feature>
<accession>A0A2G9TL80</accession>
<evidence type="ECO:0000313" key="6">
    <source>
        <dbReference type="EMBL" id="PIO58736.1"/>
    </source>
</evidence>
<dbReference type="Pfam" id="PF01060">
    <property type="entry name" value="TTR-52"/>
    <property type="match status" value="1"/>
</dbReference>